<dbReference type="InterPro" id="IPR036390">
    <property type="entry name" value="WH_DNA-bd_sf"/>
</dbReference>
<gene>
    <name evidence="6" type="ORF">GQF01_04070</name>
</gene>
<keyword evidence="2" id="KW-0238">DNA-binding</keyword>
<dbReference type="Gene3D" id="2.60.120.10">
    <property type="entry name" value="Jelly Rolls"/>
    <property type="match status" value="1"/>
</dbReference>
<dbReference type="InterPro" id="IPR036388">
    <property type="entry name" value="WH-like_DNA-bd_sf"/>
</dbReference>
<dbReference type="PROSITE" id="PS51063">
    <property type="entry name" value="HTH_CRP_2"/>
    <property type="match status" value="1"/>
</dbReference>
<dbReference type="InterPro" id="IPR014710">
    <property type="entry name" value="RmlC-like_jellyroll"/>
</dbReference>
<dbReference type="CDD" id="cd00038">
    <property type="entry name" value="CAP_ED"/>
    <property type="match status" value="1"/>
</dbReference>
<proteinExistence type="predicted"/>
<dbReference type="Proteomes" id="UP000481087">
    <property type="component" value="Unassembled WGS sequence"/>
</dbReference>
<dbReference type="InterPro" id="IPR018490">
    <property type="entry name" value="cNMP-bd_dom_sf"/>
</dbReference>
<dbReference type="SUPFAM" id="SSF46785">
    <property type="entry name" value="Winged helix' DNA-binding domain"/>
    <property type="match status" value="1"/>
</dbReference>
<accession>A0A6L8UVY7</accession>
<reference evidence="6 7" key="1">
    <citation type="submission" date="2019-12" db="EMBL/GenBank/DDBJ databases">
        <title>Paenibacillus sp. nov. sp. isolated from soil.</title>
        <authorList>
            <person name="Kim J."/>
            <person name="Jeong S.E."/>
            <person name="Jung H.S."/>
            <person name="Jeon C.O."/>
        </authorList>
    </citation>
    <scope>NUCLEOTIDE SEQUENCE [LARGE SCALE GENOMIC DNA]</scope>
    <source>
        <strain evidence="6 7">5J-6</strain>
    </source>
</reference>
<dbReference type="Pfam" id="PF13545">
    <property type="entry name" value="HTH_Crp_2"/>
    <property type="match status" value="1"/>
</dbReference>
<comment type="caution">
    <text evidence="6">The sequence shown here is derived from an EMBL/GenBank/DDBJ whole genome shotgun (WGS) entry which is preliminary data.</text>
</comment>
<dbReference type="PANTHER" id="PTHR24567:SF74">
    <property type="entry name" value="HTH-TYPE TRANSCRIPTIONAL REGULATOR ARCR"/>
    <property type="match status" value="1"/>
</dbReference>
<evidence type="ECO:0000256" key="1">
    <source>
        <dbReference type="ARBA" id="ARBA00023015"/>
    </source>
</evidence>
<keyword evidence="1" id="KW-0805">Transcription regulation</keyword>
<evidence type="ECO:0000256" key="2">
    <source>
        <dbReference type="ARBA" id="ARBA00023125"/>
    </source>
</evidence>
<dbReference type="InterPro" id="IPR000595">
    <property type="entry name" value="cNMP-bd_dom"/>
</dbReference>
<dbReference type="GO" id="GO:0003677">
    <property type="term" value="F:DNA binding"/>
    <property type="evidence" value="ECO:0007669"/>
    <property type="project" value="UniProtKB-KW"/>
</dbReference>
<evidence type="ECO:0000259" key="5">
    <source>
        <dbReference type="PROSITE" id="PS51063"/>
    </source>
</evidence>
<dbReference type="SMART" id="SM00419">
    <property type="entry name" value="HTH_CRP"/>
    <property type="match status" value="1"/>
</dbReference>
<evidence type="ECO:0000313" key="7">
    <source>
        <dbReference type="Proteomes" id="UP000481087"/>
    </source>
</evidence>
<dbReference type="AlphaFoldDB" id="A0A6L8UVY7"/>
<dbReference type="Gene3D" id="1.10.10.10">
    <property type="entry name" value="Winged helix-like DNA-binding domain superfamily/Winged helix DNA-binding domain"/>
    <property type="match status" value="1"/>
</dbReference>
<dbReference type="SUPFAM" id="SSF51206">
    <property type="entry name" value="cAMP-binding domain-like"/>
    <property type="match status" value="1"/>
</dbReference>
<evidence type="ECO:0000256" key="4">
    <source>
        <dbReference type="ARBA" id="ARBA00023163"/>
    </source>
</evidence>
<dbReference type="PANTHER" id="PTHR24567">
    <property type="entry name" value="CRP FAMILY TRANSCRIPTIONAL REGULATORY PROTEIN"/>
    <property type="match status" value="1"/>
</dbReference>
<dbReference type="InterPro" id="IPR050397">
    <property type="entry name" value="Env_Response_Regulators"/>
</dbReference>
<sequence length="220" mass="25138">MQAELPRILELYPSLTDIAKTDWEKDGVQLVELEPNFMIEEGQFLEHAVLLLEGTVRMFKISQSGREVTLYRINGGECCPLMMTSILGETEYEATACVEITCLALVIPASMFRQWMDHYSSFRQFIFKMVAKRLILMSNLLDSISFKSIPGRVAEYLYQMTSDDNDSLLVTHDVISTELGTAREVISRALKSFENEGIVKLSRGKITQINRQKLEGYLEY</sequence>
<keyword evidence="7" id="KW-1185">Reference proteome</keyword>
<organism evidence="6 7">
    <name type="scientific">Paenibacillus silvestris</name>
    <dbReference type="NCBI Taxonomy" id="2606219"/>
    <lineage>
        <taxon>Bacteria</taxon>
        <taxon>Bacillati</taxon>
        <taxon>Bacillota</taxon>
        <taxon>Bacilli</taxon>
        <taxon>Bacillales</taxon>
        <taxon>Paenibacillaceae</taxon>
        <taxon>Paenibacillus</taxon>
    </lineage>
</organism>
<dbReference type="Pfam" id="PF00027">
    <property type="entry name" value="cNMP_binding"/>
    <property type="match status" value="1"/>
</dbReference>
<evidence type="ECO:0000313" key="6">
    <source>
        <dbReference type="EMBL" id="MZQ81300.1"/>
    </source>
</evidence>
<dbReference type="EMBL" id="WTUZ01000010">
    <property type="protein sequence ID" value="MZQ81300.1"/>
    <property type="molecule type" value="Genomic_DNA"/>
</dbReference>
<name>A0A6L8UVY7_9BACL</name>
<protein>
    <submittedName>
        <fullName evidence="6">Helix-turn-helix domain-containing protein</fullName>
    </submittedName>
</protein>
<feature type="domain" description="HTH crp-type" evidence="5">
    <location>
        <begin position="147"/>
        <end position="212"/>
    </location>
</feature>
<dbReference type="GO" id="GO:0005829">
    <property type="term" value="C:cytosol"/>
    <property type="evidence" value="ECO:0007669"/>
    <property type="project" value="TreeGrafter"/>
</dbReference>
<dbReference type="InterPro" id="IPR012318">
    <property type="entry name" value="HTH_CRP"/>
</dbReference>
<keyword evidence="3" id="KW-0010">Activator</keyword>
<keyword evidence="4" id="KW-0804">Transcription</keyword>
<dbReference type="GO" id="GO:0003700">
    <property type="term" value="F:DNA-binding transcription factor activity"/>
    <property type="evidence" value="ECO:0007669"/>
    <property type="project" value="TreeGrafter"/>
</dbReference>
<evidence type="ECO:0000256" key="3">
    <source>
        <dbReference type="ARBA" id="ARBA00023159"/>
    </source>
</evidence>